<dbReference type="GO" id="GO:0006429">
    <property type="term" value="P:leucyl-tRNA aminoacylation"/>
    <property type="evidence" value="ECO:0007669"/>
    <property type="project" value="UniProtKB-UniRule"/>
</dbReference>
<keyword evidence="2 8" id="KW-0436">Ligase</keyword>
<feature type="binding site" evidence="8">
    <location>
        <position position="613"/>
    </location>
    <ligand>
        <name>ATP</name>
        <dbReference type="ChEBI" id="CHEBI:30616"/>
    </ligand>
</feature>
<evidence type="ECO:0000256" key="3">
    <source>
        <dbReference type="ARBA" id="ARBA00022741"/>
    </source>
</evidence>
<evidence type="ECO:0000313" key="14">
    <source>
        <dbReference type="EMBL" id="PJC81158.1"/>
    </source>
</evidence>
<dbReference type="Pfam" id="PF09334">
    <property type="entry name" value="tRNA-synt_1g"/>
    <property type="match status" value="1"/>
</dbReference>
<dbReference type="EMBL" id="PFQM01000003">
    <property type="protein sequence ID" value="PJC81158.1"/>
    <property type="molecule type" value="Genomic_DNA"/>
</dbReference>
<dbReference type="InterPro" id="IPR009080">
    <property type="entry name" value="tRNAsynth_Ia_anticodon-bd"/>
</dbReference>
<gene>
    <name evidence="8" type="primary">leuS</name>
    <name evidence="14" type="ORF">CO009_00100</name>
</gene>
<dbReference type="InterPro" id="IPR009008">
    <property type="entry name" value="Val/Leu/Ile-tRNA-synth_edit"/>
</dbReference>
<comment type="caution">
    <text evidence="14">The sequence shown here is derived from an EMBL/GenBank/DDBJ whole genome shotgun (WGS) entry which is preliminary data.</text>
</comment>
<keyword evidence="8" id="KW-0963">Cytoplasm</keyword>
<dbReference type="GO" id="GO:0005829">
    <property type="term" value="C:cytosol"/>
    <property type="evidence" value="ECO:0007669"/>
    <property type="project" value="TreeGrafter"/>
</dbReference>
<evidence type="ECO:0000259" key="12">
    <source>
        <dbReference type="Pfam" id="PF09334"/>
    </source>
</evidence>
<dbReference type="SUPFAM" id="SSF47323">
    <property type="entry name" value="Anticodon-binding domain of a subclass of class I aminoacyl-tRNA synthetases"/>
    <property type="match status" value="1"/>
</dbReference>
<evidence type="ECO:0000313" key="15">
    <source>
        <dbReference type="Proteomes" id="UP000228960"/>
    </source>
</evidence>
<feature type="domain" description="Aminoacyl-tRNA synthetase class Ia" evidence="10">
    <location>
        <begin position="412"/>
        <end position="648"/>
    </location>
</feature>
<dbReference type="GO" id="GO:0002161">
    <property type="term" value="F:aminoacyl-tRNA deacylase activity"/>
    <property type="evidence" value="ECO:0007669"/>
    <property type="project" value="InterPro"/>
</dbReference>
<evidence type="ECO:0000259" key="10">
    <source>
        <dbReference type="Pfam" id="PF00133"/>
    </source>
</evidence>
<comment type="caution">
    <text evidence="8">Lacks conserved residue(s) required for the propagation of feature annotation.</text>
</comment>
<dbReference type="CDD" id="cd07958">
    <property type="entry name" value="Anticodon_Ia_Leu_BEm"/>
    <property type="match status" value="1"/>
</dbReference>
<dbReference type="InterPro" id="IPR002300">
    <property type="entry name" value="aa-tRNA-synth_Ia"/>
</dbReference>
<evidence type="ECO:0000259" key="11">
    <source>
        <dbReference type="Pfam" id="PF08264"/>
    </source>
</evidence>
<accession>A0A2M8GKS5</accession>
<reference evidence="15" key="1">
    <citation type="submission" date="2017-09" db="EMBL/GenBank/DDBJ databases">
        <title>Depth-based differentiation of microbial function through sediment-hosted aquifers and enrichment of novel symbionts in the deep terrestrial subsurface.</title>
        <authorList>
            <person name="Probst A.J."/>
            <person name="Ladd B."/>
            <person name="Jarett J.K."/>
            <person name="Geller-Mcgrath D.E."/>
            <person name="Sieber C.M.K."/>
            <person name="Emerson J.B."/>
            <person name="Anantharaman K."/>
            <person name="Thomas B.C."/>
            <person name="Malmstrom R."/>
            <person name="Stieglmeier M."/>
            <person name="Klingl A."/>
            <person name="Woyke T."/>
            <person name="Ryan C.M."/>
            <person name="Banfield J.F."/>
        </authorList>
    </citation>
    <scope>NUCLEOTIDE SEQUENCE [LARGE SCALE GENOMIC DNA]</scope>
</reference>
<dbReference type="NCBIfam" id="TIGR00396">
    <property type="entry name" value="leuS_bact"/>
    <property type="match status" value="1"/>
</dbReference>
<evidence type="ECO:0000256" key="5">
    <source>
        <dbReference type="ARBA" id="ARBA00022917"/>
    </source>
</evidence>
<evidence type="ECO:0000256" key="9">
    <source>
        <dbReference type="RuleBase" id="RU363039"/>
    </source>
</evidence>
<dbReference type="InterPro" id="IPR025709">
    <property type="entry name" value="Leu_tRNA-synth_edit"/>
</dbReference>
<dbReference type="FunFam" id="3.40.50.620:FF:000003">
    <property type="entry name" value="Leucine--tRNA ligase"/>
    <property type="match status" value="1"/>
</dbReference>
<organism evidence="14 15">
    <name type="scientific">Candidatus Shapirobacteria bacterium CG_4_8_14_3_um_filter_35_11</name>
    <dbReference type="NCBI Taxonomy" id="1974874"/>
    <lineage>
        <taxon>Bacteria</taxon>
        <taxon>Candidatus Shapironibacteriota</taxon>
    </lineage>
</organism>
<keyword evidence="5 8" id="KW-0648">Protein biosynthesis</keyword>
<comment type="similarity">
    <text evidence="1 8 9">Belongs to the class-I aminoacyl-tRNA synthetase family.</text>
</comment>
<proteinExistence type="inferred from homology"/>
<dbReference type="FunFam" id="1.10.730.10:FF:000002">
    <property type="entry name" value="Leucine--tRNA ligase"/>
    <property type="match status" value="1"/>
</dbReference>
<protein>
    <recommendedName>
        <fullName evidence="8">Leucine--tRNA ligase</fullName>
        <ecNumber evidence="8">6.1.1.4</ecNumber>
    </recommendedName>
    <alternativeName>
        <fullName evidence="8">Leucyl-tRNA synthetase</fullName>
        <shortName evidence="8">LeuRS</shortName>
    </alternativeName>
</protein>
<dbReference type="Gene3D" id="3.40.50.620">
    <property type="entry name" value="HUPs"/>
    <property type="match status" value="2"/>
</dbReference>
<keyword evidence="4 8" id="KW-0067">ATP-binding</keyword>
<comment type="subcellular location">
    <subcellularLocation>
        <location evidence="8">Cytoplasm</location>
    </subcellularLocation>
</comment>
<keyword evidence="6 8" id="KW-0030">Aminoacyl-tRNA synthetase</keyword>
<dbReference type="EC" id="6.1.1.4" evidence="8"/>
<feature type="short sequence motif" description="'KMSKS' region" evidence="8">
    <location>
        <begin position="610"/>
        <end position="614"/>
    </location>
</feature>
<evidence type="ECO:0000256" key="4">
    <source>
        <dbReference type="ARBA" id="ARBA00022840"/>
    </source>
</evidence>
<dbReference type="InterPro" id="IPR014729">
    <property type="entry name" value="Rossmann-like_a/b/a_fold"/>
</dbReference>
<evidence type="ECO:0000256" key="6">
    <source>
        <dbReference type="ARBA" id="ARBA00023146"/>
    </source>
</evidence>
<dbReference type="GO" id="GO:0004823">
    <property type="term" value="F:leucine-tRNA ligase activity"/>
    <property type="evidence" value="ECO:0007669"/>
    <property type="project" value="UniProtKB-UniRule"/>
</dbReference>
<keyword evidence="3 8" id="KW-0547">Nucleotide-binding</keyword>
<dbReference type="CDD" id="cd00812">
    <property type="entry name" value="LeuRS_core"/>
    <property type="match status" value="1"/>
</dbReference>
<feature type="domain" description="Methionyl/Valyl/Leucyl/Isoleucyl-tRNA synthetase anticodon-binding" evidence="11">
    <location>
        <begin position="691"/>
        <end position="799"/>
    </location>
</feature>
<dbReference type="InterPro" id="IPR002302">
    <property type="entry name" value="Leu-tRNA-ligase"/>
</dbReference>
<sequence length="845" mass="98154">MEQTNKFKEIEVKWQKWWEEHPELYRADDKSDKKKFYVLNEFPYPSGSGLHVGHAFSFTGGDVYARFKRMQGYNVLFPMGWDAFGLPTENYAIKMKKKPQQVTRENTDMFRSQMKKLAFSYDWSREVNTTDPKYYKWTQWIFIKLFEAGLVYKKEMPINWCPSCKIGLANEEVVDGKCERCGTEVSRRNISQWVVKITDYADRLIDGLKETDFIDKVKQAQINWIGRKEGLIIDFLVENRDKKISCFTKYPETIFGTTWVVVSPEYLDLDSLVTVEQKQEVTKYIEESKKKNELERTSGTSEKTGVFTGSYVVNPVNRKKIPVWIGDYVLANFGTGAVMGVAPHDSRDFMFAQKYGLEMIQVEVPKNDSTYIIDSYEKVIEDGVMINSEQFNGMKARNEAYKAICDWMVENNWAQRKIEYHLRDWIFSRQHYWGEPIPMIFCENCAKNKFSIFNSQFSIKDKKIKESSYGWMPIPENQLPLVLPEVEAYEPTDDGLSPLSRIPEFVNCVCPKCGGKAKRETDTMPNWAGSDWYFLRYCDVNNDIEIASQDKLERWLPVDVYIGGDEHNTLHLLYSRFIHQFLYDIKAVPTPEPYKMRMSHGVILGPDNARMSKSKGNVIVPEVVADKYGVDVVRMYLMFMGPFTGTMAWSENTLMGVKRFLNRFEKYIEKSISNFQFPISIVSSREVKVIINKLVEGVTKDLETFGYNTTIAKLMKALNEITISKKQFPKEDIEVLIKLMAPFAPYITEELWSKVGAHGNASVHQQLWPVAEEKYLSEETVVIPIAVNGKVRSQLSITNYELRIEEKEIIQKARELENIKKWIDGKIIKKEIYIKGKMVNFVIEG</sequence>
<evidence type="ECO:0000256" key="2">
    <source>
        <dbReference type="ARBA" id="ARBA00022598"/>
    </source>
</evidence>
<evidence type="ECO:0000259" key="13">
    <source>
        <dbReference type="Pfam" id="PF13603"/>
    </source>
</evidence>
<evidence type="ECO:0000256" key="8">
    <source>
        <dbReference type="HAMAP-Rule" id="MF_00049"/>
    </source>
</evidence>
<dbReference type="PANTHER" id="PTHR43740">
    <property type="entry name" value="LEUCYL-TRNA SYNTHETASE"/>
    <property type="match status" value="1"/>
</dbReference>
<dbReference type="AlphaFoldDB" id="A0A2M8GKS5"/>
<dbReference type="PANTHER" id="PTHR43740:SF2">
    <property type="entry name" value="LEUCINE--TRNA LIGASE, MITOCHONDRIAL"/>
    <property type="match status" value="1"/>
</dbReference>
<comment type="catalytic activity">
    <reaction evidence="7 8">
        <text>tRNA(Leu) + L-leucine + ATP = L-leucyl-tRNA(Leu) + AMP + diphosphate</text>
        <dbReference type="Rhea" id="RHEA:11688"/>
        <dbReference type="Rhea" id="RHEA-COMP:9613"/>
        <dbReference type="Rhea" id="RHEA-COMP:9622"/>
        <dbReference type="ChEBI" id="CHEBI:30616"/>
        <dbReference type="ChEBI" id="CHEBI:33019"/>
        <dbReference type="ChEBI" id="CHEBI:57427"/>
        <dbReference type="ChEBI" id="CHEBI:78442"/>
        <dbReference type="ChEBI" id="CHEBI:78494"/>
        <dbReference type="ChEBI" id="CHEBI:456215"/>
        <dbReference type="EC" id="6.1.1.4"/>
    </reaction>
</comment>
<dbReference type="Pfam" id="PF08264">
    <property type="entry name" value="Anticodon_1"/>
    <property type="match status" value="1"/>
</dbReference>
<evidence type="ECO:0000256" key="7">
    <source>
        <dbReference type="ARBA" id="ARBA00047469"/>
    </source>
</evidence>
<dbReference type="SUPFAM" id="SSF52374">
    <property type="entry name" value="Nucleotidylyl transferase"/>
    <property type="match status" value="1"/>
</dbReference>
<feature type="domain" description="Methionyl/Leucyl tRNA synthetase" evidence="12">
    <location>
        <begin position="38"/>
        <end position="187"/>
    </location>
</feature>
<dbReference type="InterPro" id="IPR013155">
    <property type="entry name" value="M/V/L/I-tRNA-synth_anticd-bd"/>
</dbReference>
<dbReference type="Proteomes" id="UP000228960">
    <property type="component" value="Unassembled WGS sequence"/>
</dbReference>
<dbReference type="Gene3D" id="1.10.730.10">
    <property type="entry name" value="Isoleucyl-tRNA Synthetase, Domain 1"/>
    <property type="match status" value="1"/>
</dbReference>
<feature type="domain" description="Leucyl-tRNA synthetase editing" evidence="13">
    <location>
        <begin position="223"/>
        <end position="408"/>
    </location>
</feature>
<evidence type="ECO:0000256" key="1">
    <source>
        <dbReference type="ARBA" id="ARBA00005594"/>
    </source>
</evidence>
<name>A0A2M8GKS5_9BACT</name>
<dbReference type="HAMAP" id="MF_00049_B">
    <property type="entry name" value="Leu_tRNA_synth_B"/>
    <property type="match status" value="1"/>
</dbReference>
<dbReference type="Pfam" id="PF13603">
    <property type="entry name" value="tRNA-synt_1_2"/>
    <property type="match status" value="1"/>
</dbReference>
<dbReference type="Pfam" id="PF00133">
    <property type="entry name" value="tRNA-synt_1"/>
    <property type="match status" value="1"/>
</dbReference>
<dbReference type="SUPFAM" id="SSF50677">
    <property type="entry name" value="ValRS/IleRS/LeuRS editing domain"/>
    <property type="match status" value="1"/>
</dbReference>
<dbReference type="PRINTS" id="PR00985">
    <property type="entry name" value="TRNASYNTHLEU"/>
</dbReference>
<dbReference type="InterPro" id="IPR015413">
    <property type="entry name" value="Methionyl/Leucyl_tRNA_Synth"/>
</dbReference>
<dbReference type="GO" id="GO:0005524">
    <property type="term" value="F:ATP binding"/>
    <property type="evidence" value="ECO:0007669"/>
    <property type="project" value="UniProtKB-UniRule"/>
</dbReference>